<reference evidence="3" key="1">
    <citation type="submission" date="2023-10" db="EMBL/GenBank/DDBJ databases">
        <authorList>
            <person name="Chen Y."/>
            <person name="Shah S."/>
            <person name="Dougan E. K."/>
            <person name="Thang M."/>
            <person name="Chan C."/>
        </authorList>
    </citation>
    <scope>NUCLEOTIDE SEQUENCE [LARGE SCALE GENOMIC DNA]</scope>
</reference>
<dbReference type="SUPFAM" id="SSF54909">
    <property type="entry name" value="Dimeric alpha+beta barrel"/>
    <property type="match status" value="1"/>
</dbReference>
<dbReference type="Pfam" id="PF07045">
    <property type="entry name" value="DUF1330"/>
    <property type="match status" value="1"/>
</dbReference>
<evidence type="ECO:0000313" key="3">
    <source>
        <dbReference type="EMBL" id="CAK0873393.1"/>
    </source>
</evidence>
<evidence type="ECO:0000313" key="4">
    <source>
        <dbReference type="Proteomes" id="UP001189429"/>
    </source>
</evidence>
<dbReference type="Proteomes" id="UP001189429">
    <property type="component" value="Unassembled WGS sequence"/>
</dbReference>
<name>A0ABN9VKJ1_9DINO</name>
<gene>
    <name evidence="3" type="ORF">PCOR1329_LOCUS58616</name>
</gene>
<comment type="caution">
    <text evidence="3">The sequence shown here is derived from an EMBL/GenBank/DDBJ whole genome shotgun (WGS) entry which is preliminary data.</text>
</comment>
<protein>
    <recommendedName>
        <fullName evidence="2">DUF1330 domain-containing protein</fullName>
    </recommendedName>
</protein>
<dbReference type="EMBL" id="CAUYUJ010017278">
    <property type="protein sequence ID" value="CAK0873393.1"/>
    <property type="molecule type" value="Genomic_DNA"/>
</dbReference>
<accession>A0ABN9VKJ1</accession>
<dbReference type="Gene3D" id="3.30.70.100">
    <property type="match status" value="1"/>
</dbReference>
<feature type="region of interest" description="Disordered" evidence="1">
    <location>
        <begin position="257"/>
        <end position="280"/>
    </location>
</feature>
<proteinExistence type="predicted"/>
<feature type="domain" description="DUF1330" evidence="2">
    <location>
        <begin position="37"/>
        <end position="83"/>
    </location>
</feature>
<evidence type="ECO:0000259" key="2">
    <source>
        <dbReference type="Pfam" id="PF07045"/>
    </source>
</evidence>
<sequence length="280" mass="30770">MAEPTLEPYGGKFIMKHALVPATAAEMGMKESKGFGTTGMMAFMLEFDTFEKAMGWFTGPEYAAVLAKRDEVADFKMAVVEAMGGSKAAAEDPRPAEAAPSAPEVAPVAQEVVKCSMRGRRKAPEQKAGRRPQARRVVDFGDHDAGKWVLTSTEYDGSYGIIGGTPVVHEKTGQIQEGLDLLKQEPHRYLSLWYQTDMTSWPTDQQQFSLCERRKQRIVVTESKGAPFTYVESKYHALPDCQVEHGQFTDSMSYAGAPCTEGKQPGTGAGLRRRAGPERH</sequence>
<evidence type="ECO:0000256" key="1">
    <source>
        <dbReference type="SAM" id="MobiDB-lite"/>
    </source>
</evidence>
<dbReference type="InterPro" id="IPR010753">
    <property type="entry name" value="DUF1330"/>
</dbReference>
<keyword evidence="4" id="KW-1185">Reference proteome</keyword>
<organism evidence="3 4">
    <name type="scientific">Prorocentrum cordatum</name>
    <dbReference type="NCBI Taxonomy" id="2364126"/>
    <lineage>
        <taxon>Eukaryota</taxon>
        <taxon>Sar</taxon>
        <taxon>Alveolata</taxon>
        <taxon>Dinophyceae</taxon>
        <taxon>Prorocentrales</taxon>
        <taxon>Prorocentraceae</taxon>
        <taxon>Prorocentrum</taxon>
    </lineage>
</organism>
<dbReference type="InterPro" id="IPR011008">
    <property type="entry name" value="Dimeric_a/b-barrel"/>
</dbReference>